<keyword evidence="2" id="KW-1185">Reference proteome</keyword>
<proteinExistence type="predicted"/>
<gene>
    <name evidence="1" type="ORF">QYE76_060722</name>
</gene>
<sequence length="142" mass="16273">MFGHWWPMHSAPLRGGWSCRRAIHLLRAPLRRVPALVEGGMDNPKVAKRCLTDVPVTDVDQLRCSLRGCSALVAPKKVSAESSHTHEIQNRDEERGVEKDDRYDMWSTVVIEREIFHVTNPVWFHVLTLSVNQNVTTNHVRN</sequence>
<reference evidence="1" key="1">
    <citation type="submission" date="2023-07" db="EMBL/GenBank/DDBJ databases">
        <title>A chromosome-level genome assembly of Lolium multiflorum.</title>
        <authorList>
            <person name="Chen Y."/>
            <person name="Copetti D."/>
            <person name="Kolliker R."/>
            <person name="Studer B."/>
        </authorList>
    </citation>
    <scope>NUCLEOTIDE SEQUENCE</scope>
    <source>
        <strain evidence="1">02402/16</strain>
        <tissue evidence="1">Leaf</tissue>
    </source>
</reference>
<name>A0AAD8W6U7_LOLMU</name>
<evidence type="ECO:0000313" key="2">
    <source>
        <dbReference type="Proteomes" id="UP001231189"/>
    </source>
</evidence>
<dbReference type="Proteomes" id="UP001231189">
    <property type="component" value="Unassembled WGS sequence"/>
</dbReference>
<organism evidence="1 2">
    <name type="scientific">Lolium multiflorum</name>
    <name type="common">Italian ryegrass</name>
    <name type="synonym">Lolium perenne subsp. multiflorum</name>
    <dbReference type="NCBI Taxonomy" id="4521"/>
    <lineage>
        <taxon>Eukaryota</taxon>
        <taxon>Viridiplantae</taxon>
        <taxon>Streptophyta</taxon>
        <taxon>Embryophyta</taxon>
        <taxon>Tracheophyta</taxon>
        <taxon>Spermatophyta</taxon>
        <taxon>Magnoliopsida</taxon>
        <taxon>Liliopsida</taxon>
        <taxon>Poales</taxon>
        <taxon>Poaceae</taxon>
        <taxon>BOP clade</taxon>
        <taxon>Pooideae</taxon>
        <taxon>Poodae</taxon>
        <taxon>Poeae</taxon>
        <taxon>Poeae Chloroplast Group 2 (Poeae type)</taxon>
        <taxon>Loliodinae</taxon>
        <taxon>Loliinae</taxon>
        <taxon>Lolium</taxon>
    </lineage>
</organism>
<dbReference type="AlphaFoldDB" id="A0AAD8W6U7"/>
<protein>
    <submittedName>
        <fullName evidence="1">Uncharacterized protein</fullName>
    </submittedName>
</protein>
<accession>A0AAD8W6U7</accession>
<comment type="caution">
    <text evidence="1">The sequence shown here is derived from an EMBL/GenBank/DDBJ whole genome shotgun (WGS) entry which is preliminary data.</text>
</comment>
<dbReference type="EMBL" id="JAUUTY010000004">
    <property type="protein sequence ID" value="KAK1642917.1"/>
    <property type="molecule type" value="Genomic_DNA"/>
</dbReference>
<evidence type="ECO:0000313" key="1">
    <source>
        <dbReference type="EMBL" id="KAK1642917.1"/>
    </source>
</evidence>